<dbReference type="Pfam" id="PF00108">
    <property type="entry name" value="Thiolase_N"/>
    <property type="match status" value="1"/>
</dbReference>
<evidence type="ECO:0000256" key="3">
    <source>
        <dbReference type="ARBA" id="ARBA00022679"/>
    </source>
</evidence>
<sequence>MSKQIQDAYIVSAVRTPVGKAPRGVFRNTRPDDLLAHVLRGALAAAPGVDPSEIGDAIIGCAMPEAEQGMNVARIGVLLAGLPDTLPAQTINRFCSSGVQAIALAADRIRTGDADLMLAGGTESMSMVPMMGHKIAMNPAAFTDENIAIAYGMGITAEKVAEQWKISREDQDAFAAASHDKALAATAAGQFRDEILPVVLDDHYPDLRARRIVTDGRTIADDEGPRPGTTAQTLAKLRPVFRAGGSVTAGNASQMSDGAGALLLASEAGLKRYGLTPLARFVAFDVAGVKPEIMGIGPIAAIPKALKLAGIGKAQLDWIELNEAFAAQALAVIRDVGLDPAKVNPLGGAIALGHPLGATGAIRAATLIHGLRRRKQKYGMVTMCIGTGMGAAGIFEAL</sequence>
<feature type="active site" description="Proton acceptor" evidence="6">
    <location>
        <position position="384"/>
    </location>
</feature>
<dbReference type="PIRSF" id="PIRSF000429">
    <property type="entry name" value="Ac-CoA_Ac_transf"/>
    <property type="match status" value="1"/>
</dbReference>
<evidence type="ECO:0000313" key="11">
    <source>
        <dbReference type="Proteomes" id="UP000076830"/>
    </source>
</evidence>
<feature type="domain" description="Thiolase C-terminal" evidence="9">
    <location>
        <begin position="275"/>
        <end position="396"/>
    </location>
</feature>
<dbReference type="GO" id="GO:0006635">
    <property type="term" value="P:fatty acid beta-oxidation"/>
    <property type="evidence" value="ECO:0007669"/>
    <property type="project" value="TreeGrafter"/>
</dbReference>
<dbReference type="SUPFAM" id="SSF53901">
    <property type="entry name" value="Thiolase-like"/>
    <property type="match status" value="2"/>
</dbReference>
<dbReference type="Proteomes" id="UP000076830">
    <property type="component" value="Chromosome"/>
</dbReference>
<feature type="active site" description="Acyl-thioester intermediate" evidence="6">
    <location>
        <position position="95"/>
    </location>
</feature>
<dbReference type="InterPro" id="IPR020616">
    <property type="entry name" value="Thiolase_N"/>
</dbReference>
<dbReference type="InterPro" id="IPR020615">
    <property type="entry name" value="Thiolase_acyl_enz_int_AS"/>
</dbReference>
<evidence type="ECO:0000256" key="5">
    <source>
        <dbReference type="ARBA" id="ARBA00024073"/>
    </source>
</evidence>
<evidence type="ECO:0000259" key="9">
    <source>
        <dbReference type="Pfam" id="PF02803"/>
    </source>
</evidence>
<dbReference type="KEGG" id="dko:I596_1377"/>
<evidence type="ECO:0000256" key="7">
    <source>
        <dbReference type="RuleBase" id="RU003557"/>
    </source>
</evidence>
<dbReference type="PANTHER" id="PTHR43853:SF21">
    <property type="entry name" value="STEROID 3-KETOACYL-COA THIOLASE"/>
    <property type="match status" value="1"/>
</dbReference>
<gene>
    <name evidence="10" type="ORF">I596_1377</name>
</gene>
<keyword evidence="3 7" id="KW-0808">Transferase</keyword>
<dbReference type="AlphaFoldDB" id="A0A160DSW9"/>
<dbReference type="OrthoDB" id="8951704at2"/>
<evidence type="ECO:0000313" key="10">
    <source>
        <dbReference type="EMBL" id="ANB17405.1"/>
    </source>
</evidence>
<dbReference type="InterPro" id="IPR020613">
    <property type="entry name" value="Thiolase_CS"/>
</dbReference>
<proteinExistence type="inferred from homology"/>
<dbReference type="EMBL" id="CP015249">
    <property type="protein sequence ID" value="ANB17405.1"/>
    <property type="molecule type" value="Genomic_DNA"/>
</dbReference>
<dbReference type="InterPro" id="IPR020617">
    <property type="entry name" value="Thiolase_C"/>
</dbReference>
<dbReference type="GO" id="GO:0005737">
    <property type="term" value="C:cytoplasm"/>
    <property type="evidence" value="ECO:0007669"/>
    <property type="project" value="UniProtKB-ARBA"/>
</dbReference>
<comment type="pathway">
    <text evidence="1">Lipid metabolism.</text>
</comment>
<dbReference type="NCBIfam" id="NF006553">
    <property type="entry name" value="PRK09052.1"/>
    <property type="match status" value="1"/>
</dbReference>
<dbReference type="CDD" id="cd00751">
    <property type="entry name" value="thiolase"/>
    <property type="match status" value="1"/>
</dbReference>
<name>A0A160DSW9_9GAMM</name>
<dbReference type="PROSITE" id="PS00098">
    <property type="entry name" value="THIOLASE_1"/>
    <property type="match status" value="1"/>
</dbReference>
<feature type="domain" description="Thiolase N-terminal" evidence="8">
    <location>
        <begin position="9"/>
        <end position="267"/>
    </location>
</feature>
<dbReference type="PROSITE" id="PS00737">
    <property type="entry name" value="THIOLASE_2"/>
    <property type="match status" value="1"/>
</dbReference>
<dbReference type="GO" id="GO:0010124">
    <property type="term" value="P:phenylacetate catabolic process"/>
    <property type="evidence" value="ECO:0007669"/>
    <property type="project" value="TreeGrafter"/>
</dbReference>
<dbReference type="Gene3D" id="3.40.47.10">
    <property type="match status" value="1"/>
</dbReference>
<evidence type="ECO:0000259" key="8">
    <source>
        <dbReference type="Pfam" id="PF00108"/>
    </source>
</evidence>
<dbReference type="NCBIfam" id="TIGR01930">
    <property type="entry name" value="AcCoA-C-Actrans"/>
    <property type="match status" value="1"/>
</dbReference>
<dbReference type="STRING" id="1300342.I596_1377"/>
<keyword evidence="11" id="KW-1185">Reference proteome</keyword>
<keyword evidence="4 7" id="KW-0012">Acyltransferase</keyword>
<accession>A0A160DSW9</accession>
<dbReference type="InterPro" id="IPR002155">
    <property type="entry name" value="Thiolase"/>
</dbReference>
<dbReference type="EC" id="2.3.1.16" evidence="5"/>
<organism evidence="10 11">
    <name type="scientific">Dokdonella koreensis DS-123</name>
    <dbReference type="NCBI Taxonomy" id="1300342"/>
    <lineage>
        <taxon>Bacteria</taxon>
        <taxon>Pseudomonadati</taxon>
        <taxon>Pseudomonadota</taxon>
        <taxon>Gammaproteobacteria</taxon>
        <taxon>Lysobacterales</taxon>
        <taxon>Rhodanobacteraceae</taxon>
        <taxon>Dokdonella</taxon>
    </lineage>
</organism>
<dbReference type="InterPro" id="IPR050215">
    <property type="entry name" value="Thiolase-like_sf_Thiolase"/>
</dbReference>
<evidence type="ECO:0000256" key="1">
    <source>
        <dbReference type="ARBA" id="ARBA00005189"/>
    </source>
</evidence>
<dbReference type="PATRIC" id="fig|1300342.3.peg.1340"/>
<dbReference type="PROSITE" id="PS00099">
    <property type="entry name" value="THIOLASE_3"/>
    <property type="match status" value="1"/>
</dbReference>
<reference evidence="10 11" key="1">
    <citation type="submission" date="2016-04" db="EMBL/GenBank/DDBJ databases">
        <title>Complete genome sequence of Dokdonella koreensis DS-123T.</title>
        <authorList>
            <person name="Kim J.F."/>
            <person name="Lee H."/>
            <person name="Kwak M.-J."/>
        </authorList>
    </citation>
    <scope>NUCLEOTIDE SEQUENCE [LARGE SCALE GENOMIC DNA]</scope>
    <source>
        <strain evidence="10 11">DS-123</strain>
    </source>
</reference>
<dbReference type="InterPro" id="IPR016039">
    <property type="entry name" value="Thiolase-like"/>
</dbReference>
<dbReference type="PANTHER" id="PTHR43853">
    <property type="entry name" value="3-KETOACYL-COA THIOLASE, PEROXISOMAL"/>
    <property type="match status" value="1"/>
</dbReference>
<dbReference type="FunFam" id="3.40.47.10:FF:000010">
    <property type="entry name" value="Acetyl-CoA acetyltransferase (Thiolase)"/>
    <property type="match status" value="1"/>
</dbReference>
<comment type="similarity">
    <text evidence="2 7">Belongs to the thiolase-like superfamily. Thiolase family.</text>
</comment>
<evidence type="ECO:0000256" key="4">
    <source>
        <dbReference type="ARBA" id="ARBA00023315"/>
    </source>
</evidence>
<evidence type="ECO:0000256" key="6">
    <source>
        <dbReference type="PIRSR" id="PIRSR000429-1"/>
    </source>
</evidence>
<dbReference type="Pfam" id="PF02803">
    <property type="entry name" value="Thiolase_C"/>
    <property type="match status" value="1"/>
</dbReference>
<dbReference type="GO" id="GO:0003988">
    <property type="term" value="F:acetyl-CoA C-acyltransferase activity"/>
    <property type="evidence" value="ECO:0007669"/>
    <property type="project" value="UniProtKB-EC"/>
</dbReference>
<feature type="active site" description="Proton acceptor" evidence="6">
    <location>
        <position position="354"/>
    </location>
</feature>
<dbReference type="RefSeq" id="WP_067645579.1">
    <property type="nucleotide sequence ID" value="NZ_CP015249.1"/>
</dbReference>
<protein>
    <recommendedName>
        <fullName evidence="5">acetyl-CoA C-acyltransferase</fullName>
        <ecNumber evidence="5">2.3.1.16</ecNumber>
    </recommendedName>
</protein>
<dbReference type="InterPro" id="IPR020610">
    <property type="entry name" value="Thiolase_AS"/>
</dbReference>
<evidence type="ECO:0000256" key="2">
    <source>
        <dbReference type="ARBA" id="ARBA00010982"/>
    </source>
</evidence>